<dbReference type="Gene3D" id="3.90.180.10">
    <property type="entry name" value="Medium-chain alcohol dehydrogenases, catalytic domain"/>
    <property type="match status" value="1"/>
</dbReference>
<dbReference type="InterPro" id="IPR011032">
    <property type="entry name" value="GroES-like_sf"/>
</dbReference>
<dbReference type="EMBL" id="JARKIB010000112">
    <property type="protein sequence ID" value="KAJ7738411.1"/>
    <property type="molecule type" value="Genomic_DNA"/>
</dbReference>
<proteinExistence type="predicted"/>
<dbReference type="InterPro" id="IPR041694">
    <property type="entry name" value="ADH_N_2"/>
</dbReference>
<dbReference type="Pfam" id="PF16884">
    <property type="entry name" value="ADH_N_2"/>
    <property type="match status" value="1"/>
</dbReference>
<name>A0AAD7MYT1_9AGAR</name>
<gene>
    <name evidence="2" type="ORF">B0H16DRAFT_1729982</name>
</gene>
<feature type="domain" description="Oxidoreductase N-terminal" evidence="1">
    <location>
        <begin position="41"/>
        <end position="116"/>
    </location>
</feature>
<protein>
    <recommendedName>
        <fullName evidence="1">Oxidoreductase N-terminal domain-containing protein</fullName>
    </recommendedName>
</protein>
<comment type="caution">
    <text evidence="2">The sequence shown here is derived from an EMBL/GenBank/DDBJ whole genome shotgun (WGS) entry which is preliminary data.</text>
</comment>
<dbReference type="SUPFAM" id="SSF50129">
    <property type="entry name" value="GroES-like"/>
    <property type="match status" value="1"/>
</dbReference>
<accession>A0AAD7MYT1</accession>
<sequence length="144" mass="15616">MAPVTNGRELFNEIVPAGELPTPGKTTVYDTSETIDLDTVPLSGRFLVKTLALSMDPLLFPSMRPPQKGQPMPPFPIGKPIMGVGIGVVLRSEYEGVEVGSYAYGALSHQEYSVVPTLRNPMQPVEIIKKNKGNSGFESWKGGR</sequence>
<organism evidence="2 3">
    <name type="scientific">Mycena metata</name>
    <dbReference type="NCBI Taxonomy" id="1033252"/>
    <lineage>
        <taxon>Eukaryota</taxon>
        <taxon>Fungi</taxon>
        <taxon>Dikarya</taxon>
        <taxon>Basidiomycota</taxon>
        <taxon>Agaricomycotina</taxon>
        <taxon>Agaricomycetes</taxon>
        <taxon>Agaricomycetidae</taxon>
        <taxon>Agaricales</taxon>
        <taxon>Marasmiineae</taxon>
        <taxon>Mycenaceae</taxon>
        <taxon>Mycena</taxon>
    </lineage>
</organism>
<dbReference type="Proteomes" id="UP001215598">
    <property type="component" value="Unassembled WGS sequence"/>
</dbReference>
<dbReference type="AlphaFoldDB" id="A0AAD7MYT1"/>
<evidence type="ECO:0000313" key="3">
    <source>
        <dbReference type="Proteomes" id="UP001215598"/>
    </source>
</evidence>
<evidence type="ECO:0000313" key="2">
    <source>
        <dbReference type="EMBL" id="KAJ7738411.1"/>
    </source>
</evidence>
<reference evidence="2" key="1">
    <citation type="submission" date="2023-03" db="EMBL/GenBank/DDBJ databases">
        <title>Massive genome expansion in bonnet fungi (Mycena s.s.) driven by repeated elements and novel gene families across ecological guilds.</title>
        <authorList>
            <consortium name="Lawrence Berkeley National Laboratory"/>
            <person name="Harder C.B."/>
            <person name="Miyauchi S."/>
            <person name="Viragh M."/>
            <person name="Kuo A."/>
            <person name="Thoen E."/>
            <person name="Andreopoulos B."/>
            <person name="Lu D."/>
            <person name="Skrede I."/>
            <person name="Drula E."/>
            <person name="Henrissat B."/>
            <person name="Morin E."/>
            <person name="Kohler A."/>
            <person name="Barry K."/>
            <person name="LaButti K."/>
            <person name="Morin E."/>
            <person name="Salamov A."/>
            <person name="Lipzen A."/>
            <person name="Mereny Z."/>
            <person name="Hegedus B."/>
            <person name="Baldrian P."/>
            <person name="Stursova M."/>
            <person name="Weitz H."/>
            <person name="Taylor A."/>
            <person name="Grigoriev I.V."/>
            <person name="Nagy L.G."/>
            <person name="Martin F."/>
            <person name="Kauserud H."/>
        </authorList>
    </citation>
    <scope>NUCLEOTIDE SEQUENCE</scope>
    <source>
        <strain evidence="2">CBHHK182m</strain>
    </source>
</reference>
<evidence type="ECO:0000259" key="1">
    <source>
        <dbReference type="Pfam" id="PF16884"/>
    </source>
</evidence>
<keyword evidence="3" id="KW-1185">Reference proteome</keyword>